<comment type="caution">
    <text evidence="1">The sequence shown here is derived from an EMBL/GenBank/DDBJ whole genome shotgun (WGS) entry which is preliminary data.</text>
</comment>
<organism evidence="1 2">
    <name type="scientific">Pinibacter aurantiacus</name>
    <dbReference type="NCBI Taxonomy" id="2851599"/>
    <lineage>
        <taxon>Bacteria</taxon>
        <taxon>Pseudomonadati</taxon>
        <taxon>Bacteroidota</taxon>
        <taxon>Chitinophagia</taxon>
        <taxon>Chitinophagales</taxon>
        <taxon>Chitinophagaceae</taxon>
        <taxon>Pinibacter</taxon>
    </lineage>
</organism>
<gene>
    <name evidence="1" type="ORF">KTO63_08525</name>
</gene>
<dbReference type="Gene3D" id="3.40.50.150">
    <property type="entry name" value="Vaccinia Virus protein VP39"/>
    <property type="match status" value="1"/>
</dbReference>
<keyword evidence="2" id="KW-1185">Reference proteome</keyword>
<dbReference type="EMBL" id="JAHSPG010000003">
    <property type="protein sequence ID" value="MBV4357186.1"/>
    <property type="molecule type" value="Genomic_DNA"/>
</dbReference>
<dbReference type="Proteomes" id="UP000812270">
    <property type="component" value="Unassembled WGS sequence"/>
</dbReference>
<dbReference type="GO" id="GO:0008168">
    <property type="term" value="F:methyltransferase activity"/>
    <property type="evidence" value="ECO:0007669"/>
    <property type="project" value="UniProtKB-KW"/>
</dbReference>
<sequence length="217" mass="24455">MMNDKLSLEIIEFGNTSIKLYVPGYGYVKQKYEESKLNAAGAHFPYWAKIWPAAIGMCNFINAHSSLITGKKVLELAAGLGLPSLLAAAYAAEVCCSDYLQDAIDVIDRSIAINEYNNIYTQLLNWHHLPDSLQADILLMSDVNYDEEEFAVLYKVIERFIAGGTTIILSTPQRLMAKSFIGKLMPWVAHQEEMEINVPEKTFVSIFVLRKKKKDKV</sequence>
<accession>A0A9E2S6U1</accession>
<dbReference type="Pfam" id="PF10294">
    <property type="entry name" value="Methyltransf_16"/>
    <property type="match status" value="1"/>
</dbReference>
<reference evidence="1" key="1">
    <citation type="submission" date="2021-06" db="EMBL/GenBank/DDBJ databases">
        <authorList>
            <person name="Huq M.A."/>
        </authorList>
    </citation>
    <scope>NUCLEOTIDE SEQUENCE</scope>
    <source>
        <strain evidence="1">MAH-26</strain>
    </source>
</reference>
<proteinExistence type="predicted"/>
<dbReference type="SUPFAM" id="SSF53335">
    <property type="entry name" value="S-adenosyl-L-methionine-dependent methyltransferases"/>
    <property type="match status" value="1"/>
</dbReference>
<dbReference type="PANTHER" id="PTHR14614">
    <property type="entry name" value="HEPATOCELLULAR CARCINOMA-ASSOCIATED ANTIGEN"/>
    <property type="match status" value="1"/>
</dbReference>
<protein>
    <submittedName>
        <fullName evidence="1">Methyltransferase</fullName>
    </submittedName>
</protein>
<evidence type="ECO:0000313" key="1">
    <source>
        <dbReference type="EMBL" id="MBV4357186.1"/>
    </source>
</evidence>
<keyword evidence="1" id="KW-0808">Transferase</keyword>
<keyword evidence="1" id="KW-0489">Methyltransferase</keyword>
<evidence type="ECO:0000313" key="2">
    <source>
        <dbReference type="Proteomes" id="UP000812270"/>
    </source>
</evidence>
<dbReference type="InterPro" id="IPR019410">
    <property type="entry name" value="Methyltransf_16"/>
</dbReference>
<name>A0A9E2S6U1_9BACT</name>
<dbReference type="GO" id="GO:0032259">
    <property type="term" value="P:methylation"/>
    <property type="evidence" value="ECO:0007669"/>
    <property type="project" value="UniProtKB-KW"/>
</dbReference>
<dbReference type="InterPro" id="IPR029063">
    <property type="entry name" value="SAM-dependent_MTases_sf"/>
</dbReference>
<dbReference type="AlphaFoldDB" id="A0A9E2S6U1"/>